<dbReference type="EMBL" id="GBXM01083732">
    <property type="protein sequence ID" value="JAH24845.1"/>
    <property type="molecule type" value="Transcribed_RNA"/>
</dbReference>
<reference evidence="1" key="2">
    <citation type="journal article" date="2015" name="Fish Shellfish Immunol.">
        <title>Early steps in the European eel (Anguilla anguilla)-Vibrio vulnificus interaction in the gills: Role of the RtxA13 toxin.</title>
        <authorList>
            <person name="Callol A."/>
            <person name="Pajuelo D."/>
            <person name="Ebbesson L."/>
            <person name="Teles M."/>
            <person name="MacKenzie S."/>
            <person name="Amaro C."/>
        </authorList>
    </citation>
    <scope>NUCLEOTIDE SEQUENCE</scope>
</reference>
<evidence type="ECO:0000313" key="1">
    <source>
        <dbReference type="EMBL" id="JAH24845.1"/>
    </source>
</evidence>
<proteinExistence type="predicted"/>
<accession>A0A0E9R8Q8</accession>
<name>A0A0E9R8Q8_ANGAN</name>
<dbReference type="AlphaFoldDB" id="A0A0E9R8Q8"/>
<organism evidence="1">
    <name type="scientific">Anguilla anguilla</name>
    <name type="common">European freshwater eel</name>
    <name type="synonym">Muraena anguilla</name>
    <dbReference type="NCBI Taxonomy" id="7936"/>
    <lineage>
        <taxon>Eukaryota</taxon>
        <taxon>Metazoa</taxon>
        <taxon>Chordata</taxon>
        <taxon>Craniata</taxon>
        <taxon>Vertebrata</taxon>
        <taxon>Euteleostomi</taxon>
        <taxon>Actinopterygii</taxon>
        <taxon>Neopterygii</taxon>
        <taxon>Teleostei</taxon>
        <taxon>Anguilliformes</taxon>
        <taxon>Anguillidae</taxon>
        <taxon>Anguilla</taxon>
    </lineage>
</organism>
<sequence length="39" mass="4374">MLQCSLSFAKKVLLMPSSVWENGNHSGWMILGKCTFCLI</sequence>
<protein>
    <submittedName>
        <fullName evidence="1">Uncharacterized protein</fullName>
    </submittedName>
</protein>
<reference evidence="1" key="1">
    <citation type="submission" date="2014-11" db="EMBL/GenBank/DDBJ databases">
        <authorList>
            <person name="Amaro Gonzalez C."/>
        </authorList>
    </citation>
    <scope>NUCLEOTIDE SEQUENCE</scope>
</reference>